<keyword evidence="1" id="KW-0732">Signal</keyword>
<feature type="signal peptide" evidence="1">
    <location>
        <begin position="1"/>
        <end position="18"/>
    </location>
</feature>
<evidence type="ECO:0000313" key="3">
    <source>
        <dbReference type="Proteomes" id="UP001446871"/>
    </source>
</evidence>
<reference evidence="2 3" key="1">
    <citation type="submission" date="2023-01" db="EMBL/GenBank/DDBJ databases">
        <title>Analysis of 21 Apiospora genomes using comparative genomics revels a genus with tremendous synthesis potential of carbohydrate active enzymes and secondary metabolites.</title>
        <authorList>
            <person name="Sorensen T."/>
        </authorList>
    </citation>
    <scope>NUCLEOTIDE SEQUENCE [LARGE SCALE GENOMIC DNA]</scope>
    <source>
        <strain evidence="2 3">CBS 83171</strain>
    </source>
</reference>
<organism evidence="2 3">
    <name type="scientific">Apiospora saccharicola</name>
    <dbReference type="NCBI Taxonomy" id="335842"/>
    <lineage>
        <taxon>Eukaryota</taxon>
        <taxon>Fungi</taxon>
        <taxon>Dikarya</taxon>
        <taxon>Ascomycota</taxon>
        <taxon>Pezizomycotina</taxon>
        <taxon>Sordariomycetes</taxon>
        <taxon>Xylariomycetidae</taxon>
        <taxon>Amphisphaeriales</taxon>
        <taxon>Apiosporaceae</taxon>
        <taxon>Apiospora</taxon>
    </lineage>
</organism>
<name>A0ABR1ULL2_9PEZI</name>
<accession>A0ABR1ULL2</accession>
<dbReference type="EMBL" id="JAQQWM010000006">
    <property type="protein sequence ID" value="KAK8059786.1"/>
    <property type="molecule type" value="Genomic_DNA"/>
</dbReference>
<keyword evidence="3" id="KW-1185">Reference proteome</keyword>
<comment type="caution">
    <text evidence="2">The sequence shown here is derived from an EMBL/GenBank/DDBJ whole genome shotgun (WGS) entry which is preliminary data.</text>
</comment>
<feature type="chain" id="PRO_5047246728" description="Ecp2 effector protein domain-containing protein" evidence="1">
    <location>
        <begin position="19"/>
        <end position="197"/>
    </location>
</feature>
<evidence type="ECO:0008006" key="4">
    <source>
        <dbReference type="Google" id="ProtNLM"/>
    </source>
</evidence>
<dbReference type="Proteomes" id="UP001446871">
    <property type="component" value="Unassembled WGS sequence"/>
</dbReference>
<protein>
    <recommendedName>
        <fullName evidence="4">Ecp2 effector protein domain-containing protein</fullName>
    </recommendedName>
</protein>
<proteinExistence type="predicted"/>
<gene>
    <name evidence="2" type="ORF">PG996_009716</name>
</gene>
<evidence type="ECO:0000313" key="2">
    <source>
        <dbReference type="EMBL" id="KAK8059786.1"/>
    </source>
</evidence>
<evidence type="ECO:0000256" key="1">
    <source>
        <dbReference type="SAM" id="SignalP"/>
    </source>
</evidence>
<sequence length="197" mass="21558">MQFLFALVFFLFGLGANAVTFSDIVDSLPDGGYSADMTTYRNGVLHVTDLDGTPVKGSPFVIDLITAPNVVIHDPHPDHPDGNSTKDQWGCIDGETVDEGFWSDAGNKLGRWCDDGNMMPGHTMKWWKTDIDLAYMCNYAGNQNCKWDEYLGYMKTIADKCGHLTSGWFLQGSGDKTYGRGIVGGRGDPANVCSNLV</sequence>